<protein>
    <submittedName>
        <fullName evidence="1">Monoamine oxidase</fullName>
    </submittedName>
</protein>
<dbReference type="Proteomes" id="UP001497680">
    <property type="component" value="Unassembled WGS sequence"/>
</dbReference>
<evidence type="ECO:0000313" key="1">
    <source>
        <dbReference type="EMBL" id="KAI6092706.1"/>
    </source>
</evidence>
<organism evidence="1 2">
    <name type="scientific">Hypoxylon rubiginosum</name>
    <dbReference type="NCBI Taxonomy" id="110542"/>
    <lineage>
        <taxon>Eukaryota</taxon>
        <taxon>Fungi</taxon>
        <taxon>Dikarya</taxon>
        <taxon>Ascomycota</taxon>
        <taxon>Pezizomycotina</taxon>
        <taxon>Sordariomycetes</taxon>
        <taxon>Xylariomycetidae</taxon>
        <taxon>Xylariales</taxon>
        <taxon>Hypoxylaceae</taxon>
        <taxon>Hypoxylon</taxon>
    </lineage>
</organism>
<evidence type="ECO:0000313" key="2">
    <source>
        <dbReference type="Proteomes" id="UP001497680"/>
    </source>
</evidence>
<comment type="caution">
    <text evidence="1">The sequence shown here is derived from an EMBL/GenBank/DDBJ whole genome shotgun (WGS) entry which is preliminary data.</text>
</comment>
<name>A0ACC0DJX9_9PEZI</name>
<reference evidence="1 2" key="1">
    <citation type="journal article" date="2022" name="New Phytol.">
        <title>Ecological generalism drives hyperdiversity of secondary metabolite gene clusters in xylarialean endophytes.</title>
        <authorList>
            <person name="Franco M.E.E."/>
            <person name="Wisecaver J.H."/>
            <person name="Arnold A.E."/>
            <person name="Ju Y.M."/>
            <person name="Slot J.C."/>
            <person name="Ahrendt S."/>
            <person name="Moore L.P."/>
            <person name="Eastman K.E."/>
            <person name="Scott K."/>
            <person name="Konkel Z."/>
            <person name="Mondo S.J."/>
            <person name="Kuo A."/>
            <person name="Hayes R.D."/>
            <person name="Haridas S."/>
            <person name="Andreopoulos B."/>
            <person name="Riley R."/>
            <person name="LaButti K."/>
            <person name="Pangilinan J."/>
            <person name="Lipzen A."/>
            <person name="Amirebrahimi M."/>
            <person name="Yan J."/>
            <person name="Adam C."/>
            <person name="Keymanesh K."/>
            <person name="Ng V."/>
            <person name="Louie K."/>
            <person name="Northen T."/>
            <person name="Drula E."/>
            <person name="Henrissat B."/>
            <person name="Hsieh H.M."/>
            <person name="Youens-Clark K."/>
            <person name="Lutzoni F."/>
            <person name="Miadlikowska J."/>
            <person name="Eastwood D.C."/>
            <person name="Hamelin R.C."/>
            <person name="Grigoriev I.V."/>
            <person name="U'Ren J.M."/>
        </authorList>
    </citation>
    <scope>NUCLEOTIDE SEQUENCE [LARGE SCALE GENOMIC DNA]</scope>
    <source>
        <strain evidence="1 2">ER1909</strain>
    </source>
</reference>
<proteinExistence type="predicted"/>
<dbReference type="EMBL" id="MU394282">
    <property type="protein sequence ID" value="KAI6092706.1"/>
    <property type="molecule type" value="Genomic_DNA"/>
</dbReference>
<sequence length="492" mass="54139">MSHSYNQFRTREGYQWTKANGITTSLPSVSVIQPPSNLNHGAQDNTYDVAIIGAGYAGLTAARDLTLAGRRVLLLEARDRIGGRTYSAEVDGYPFELGGTWVHWYQPFVWRELSRYKLATELEVSPCMDGTGVNKTVVRTEDEVVTLSHEEEFAKLEAILTKFVNVDGELGRTVVPFPHDQHLNADAVQRFDNMSLADRISELGEQLTPLDRAMLEVYLSALCGTANFQDASFFEVLRCWALAGYNCTDFLATASAFKLRRGQSHFARCFFDEAAGTGRLDYKFSCPVSAVADSGDTVELAARDGSTFRARRLICTAPLNVLKDIAFSPALPAAKLEASERGHVNRVVKINAVAQGTDLRSFSGLAHPVKGLNYVFGDGLTPAGNTHIVGLGTDLSPKDDVDAVLATLRDFSPDANVERLLFHDWNEDEYSKGTWVWLRPGMATKYLEALRERHGNVLFASGDWAAGWRGCIDGAIEEGGRAGKEVLDELRE</sequence>
<accession>A0ACC0DJX9</accession>
<keyword evidence="2" id="KW-1185">Reference proteome</keyword>
<gene>
    <name evidence="1" type="ORF">F4821DRAFT_109637</name>
</gene>